<organism evidence="2 3">
    <name type="scientific">Paenibacillus faecis</name>
    <dbReference type="NCBI Taxonomy" id="862114"/>
    <lineage>
        <taxon>Bacteria</taxon>
        <taxon>Bacillati</taxon>
        <taxon>Bacillota</taxon>
        <taxon>Bacilli</taxon>
        <taxon>Bacillales</taxon>
        <taxon>Paenibacillaceae</taxon>
        <taxon>Paenibacillus</taxon>
    </lineage>
</organism>
<evidence type="ECO:0000256" key="1">
    <source>
        <dbReference type="PROSITE-ProRule" id="PRU00023"/>
    </source>
</evidence>
<dbReference type="InterPro" id="IPR036770">
    <property type="entry name" value="Ankyrin_rpt-contain_sf"/>
</dbReference>
<accession>A0A5D0D1X0</accession>
<dbReference type="InterPro" id="IPR002110">
    <property type="entry name" value="Ankyrin_rpt"/>
</dbReference>
<comment type="caution">
    <text evidence="2">The sequence shown here is derived from an EMBL/GenBank/DDBJ whole genome shotgun (WGS) entry which is preliminary data.</text>
</comment>
<keyword evidence="1" id="KW-0040">ANK repeat</keyword>
<dbReference type="PROSITE" id="PS50297">
    <property type="entry name" value="ANK_REP_REGION"/>
    <property type="match status" value="1"/>
</dbReference>
<dbReference type="EMBL" id="VSDO01000001">
    <property type="protein sequence ID" value="TYA14685.1"/>
    <property type="molecule type" value="Genomic_DNA"/>
</dbReference>
<evidence type="ECO:0000313" key="3">
    <source>
        <dbReference type="Proteomes" id="UP000325218"/>
    </source>
</evidence>
<dbReference type="AlphaFoldDB" id="A0A5D0D1X0"/>
<dbReference type="PROSITE" id="PS50088">
    <property type="entry name" value="ANK_REPEAT"/>
    <property type="match status" value="1"/>
</dbReference>
<feature type="repeat" description="ANK" evidence="1">
    <location>
        <begin position="1"/>
        <end position="27"/>
    </location>
</feature>
<proteinExistence type="predicted"/>
<gene>
    <name evidence="2" type="ORF">FRY98_03100</name>
</gene>
<name>A0A5D0D1X0_9BACL</name>
<keyword evidence="3" id="KW-1185">Reference proteome</keyword>
<dbReference type="SUPFAM" id="SSF48403">
    <property type="entry name" value="Ankyrin repeat"/>
    <property type="match status" value="1"/>
</dbReference>
<dbReference type="Pfam" id="PF12796">
    <property type="entry name" value="Ank_2"/>
    <property type="match status" value="1"/>
</dbReference>
<sequence length="49" mass="5454">MEAARAGKLEIVRLLIEHGADKAIRNKEGSTAIELAKAKDYNDIVDFLR</sequence>
<dbReference type="Gene3D" id="1.25.40.20">
    <property type="entry name" value="Ankyrin repeat-containing domain"/>
    <property type="match status" value="1"/>
</dbReference>
<dbReference type="OrthoDB" id="5622506at2"/>
<reference evidence="2 3" key="1">
    <citation type="submission" date="2019-08" db="EMBL/GenBank/DDBJ databases">
        <title>Genome sequencing of Paenibacillus faecis DSM 23593(T).</title>
        <authorList>
            <person name="Kook J.-K."/>
            <person name="Park S.-N."/>
            <person name="Lim Y.K."/>
        </authorList>
    </citation>
    <scope>NUCLEOTIDE SEQUENCE [LARGE SCALE GENOMIC DNA]</scope>
    <source>
        <strain evidence="2 3">DSM 23593</strain>
    </source>
</reference>
<evidence type="ECO:0000313" key="2">
    <source>
        <dbReference type="EMBL" id="TYA14685.1"/>
    </source>
</evidence>
<protein>
    <submittedName>
        <fullName evidence="2">Uncharacterized protein</fullName>
    </submittedName>
</protein>
<dbReference type="Proteomes" id="UP000325218">
    <property type="component" value="Unassembled WGS sequence"/>
</dbReference>